<accession>Q222W9</accession>
<evidence type="ECO:0000313" key="1">
    <source>
        <dbReference type="EMBL" id="ABD67934.1"/>
    </source>
</evidence>
<sequence length="93" mass="10163">MLERTRHTETVRAGTPVTHGAVMLLPIERVVLHSGRGDDRGSTRVWFSAIKEPYALIVRDAGGLWAIDTDAAAVSLEALRQRVPELDTVLAAM</sequence>
<dbReference type="STRING" id="338969.Rfer_0175"/>
<dbReference type="AlphaFoldDB" id="Q222W9"/>
<dbReference type="EMBL" id="CP000267">
    <property type="protein sequence ID" value="ABD67934.1"/>
    <property type="molecule type" value="Genomic_DNA"/>
</dbReference>
<organism evidence="1 2">
    <name type="scientific">Albidiferax ferrireducens (strain ATCC BAA-621 / DSM 15236 / T118)</name>
    <name type="common">Rhodoferax ferrireducens</name>
    <dbReference type="NCBI Taxonomy" id="338969"/>
    <lineage>
        <taxon>Bacteria</taxon>
        <taxon>Pseudomonadati</taxon>
        <taxon>Pseudomonadota</taxon>
        <taxon>Betaproteobacteria</taxon>
        <taxon>Burkholderiales</taxon>
        <taxon>Comamonadaceae</taxon>
        <taxon>Rhodoferax</taxon>
    </lineage>
</organism>
<reference evidence="2" key="1">
    <citation type="submission" date="2006-02" db="EMBL/GenBank/DDBJ databases">
        <title>Complete sequence of chromosome of Rhodoferax ferrireducens DSM 15236.</title>
        <authorList>
            <person name="Copeland A."/>
            <person name="Lucas S."/>
            <person name="Lapidus A."/>
            <person name="Barry K."/>
            <person name="Detter J.C."/>
            <person name="Glavina del Rio T."/>
            <person name="Hammon N."/>
            <person name="Israni S."/>
            <person name="Pitluck S."/>
            <person name="Brettin T."/>
            <person name="Bruce D."/>
            <person name="Han C."/>
            <person name="Tapia R."/>
            <person name="Gilna P."/>
            <person name="Kiss H."/>
            <person name="Schmutz J."/>
            <person name="Larimer F."/>
            <person name="Land M."/>
            <person name="Kyrpides N."/>
            <person name="Ivanova N."/>
            <person name="Richardson P."/>
        </authorList>
    </citation>
    <scope>NUCLEOTIDE SEQUENCE [LARGE SCALE GENOMIC DNA]</scope>
    <source>
        <strain evidence="2">ATCC BAA-621 / DSM 15236 / T118</strain>
    </source>
</reference>
<protein>
    <submittedName>
        <fullName evidence="1">Uncharacterized protein</fullName>
    </submittedName>
</protein>
<evidence type="ECO:0000313" key="2">
    <source>
        <dbReference type="Proteomes" id="UP000008332"/>
    </source>
</evidence>
<dbReference type="KEGG" id="rfr:Rfer_0175"/>
<keyword evidence="2" id="KW-1185">Reference proteome</keyword>
<name>Q222W9_ALBFT</name>
<proteinExistence type="predicted"/>
<gene>
    <name evidence="1" type="ordered locus">Rfer_0175</name>
</gene>
<dbReference type="Proteomes" id="UP000008332">
    <property type="component" value="Chromosome"/>
</dbReference>
<dbReference type="HOGENOM" id="CLU_2397636_0_0_4"/>